<dbReference type="Pfam" id="PF00756">
    <property type="entry name" value="Esterase"/>
    <property type="match status" value="1"/>
</dbReference>
<dbReference type="EMBL" id="SLWS01000006">
    <property type="protein sequence ID" value="TCO56754.1"/>
    <property type="molecule type" value="Genomic_DNA"/>
</dbReference>
<dbReference type="InterPro" id="IPR029058">
    <property type="entry name" value="AB_hydrolase_fold"/>
</dbReference>
<evidence type="ECO:0000313" key="2">
    <source>
        <dbReference type="Proteomes" id="UP000295680"/>
    </source>
</evidence>
<dbReference type="InterPro" id="IPR000801">
    <property type="entry name" value="Esterase-like"/>
</dbReference>
<keyword evidence="2" id="KW-1185">Reference proteome</keyword>
<proteinExistence type="predicted"/>
<sequence>MFGGVGVGVLGLAGVGVLTDVLPGGPRARRFLGLTGPVGKIPDVPAGPTATTRLASKARGALVNVVTMAPDGFTAEKLPKCVALHGYGGDANWMVSLGMPQFLTAAVRAGVQPFAVVSVDGGNNYWVEYNGDDPQRMLTEELGQLDAAMGISMGAFGALCFARRRPSLKAVAVASPSLFPNWADVQKRGTRFASEQRWEDEEPLRHTDLITETPLGVWCGTEDPTLEAAHSLIAQTHPARTAITSGAHEDAYWRRILPEMLAFVGERIA</sequence>
<dbReference type="AlphaFoldDB" id="A0A4R2JCX0"/>
<dbReference type="Gene3D" id="3.40.50.1820">
    <property type="entry name" value="alpha/beta hydrolase"/>
    <property type="match status" value="1"/>
</dbReference>
<dbReference type="GO" id="GO:0016747">
    <property type="term" value="F:acyltransferase activity, transferring groups other than amino-acyl groups"/>
    <property type="evidence" value="ECO:0007669"/>
    <property type="project" value="TreeGrafter"/>
</dbReference>
<dbReference type="InterPro" id="IPR050583">
    <property type="entry name" value="Mycobacterial_A85_antigen"/>
</dbReference>
<accession>A0A4R2JCX0</accession>
<dbReference type="SUPFAM" id="SSF53474">
    <property type="entry name" value="alpha/beta-Hydrolases"/>
    <property type="match status" value="1"/>
</dbReference>
<name>A0A4R2JCX0_9PSEU</name>
<organism evidence="1 2">
    <name type="scientific">Actinocrispum wychmicini</name>
    <dbReference type="NCBI Taxonomy" id="1213861"/>
    <lineage>
        <taxon>Bacteria</taxon>
        <taxon>Bacillati</taxon>
        <taxon>Actinomycetota</taxon>
        <taxon>Actinomycetes</taxon>
        <taxon>Pseudonocardiales</taxon>
        <taxon>Pseudonocardiaceae</taxon>
        <taxon>Actinocrispum</taxon>
    </lineage>
</organism>
<dbReference type="PANTHER" id="PTHR48098">
    <property type="entry name" value="ENTEROCHELIN ESTERASE-RELATED"/>
    <property type="match status" value="1"/>
</dbReference>
<comment type="caution">
    <text evidence="1">The sequence shown here is derived from an EMBL/GenBank/DDBJ whole genome shotgun (WGS) entry which is preliminary data.</text>
</comment>
<reference evidence="1 2" key="1">
    <citation type="submission" date="2019-03" db="EMBL/GenBank/DDBJ databases">
        <title>Genomic Encyclopedia of Type Strains, Phase IV (KMG-IV): sequencing the most valuable type-strain genomes for metagenomic binning, comparative biology and taxonomic classification.</title>
        <authorList>
            <person name="Goeker M."/>
        </authorList>
    </citation>
    <scope>NUCLEOTIDE SEQUENCE [LARGE SCALE GENOMIC DNA]</scope>
    <source>
        <strain evidence="1 2">DSM 45934</strain>
    </source>
</reference>
<evidence type="ECO:0000313" key="1">
    <source>
        <dbReference type="EMBL" id="TCO56754.1"/>
    </source>
</evidence>
<protein>
    <submittedName>
        <fullName evidence="1">Enterochelin esterase-like enzyme</fullName>
    </submittedName>
</protein>
<dbReference type="PANTHER" id="PTHR48098:SF1">
    <property type="entry name" value="DIACYLGLYCEROL ACYLTRANSFERASE_MYCOLYLTRANSFERASE AG85A"/>
    <property type="match status" value="1"/>
</dbReference>
<gene>
    <name evidence="1" type="ORF">EV192_106229</name>
</gene>
<dbReference type="Proteomes" id="UP000295680">
    <property type="component" value="Unassembled WGS sequence"/>
</dbReference>